<dbReference type="EMBL" id="KN840560">
    <property type="protein sequence ID" value="KIP04866.1"/>
    <property type="molecule type" value="Genomic_DNA"/>
</dbReference>
<dbReference type="GO" id="GO:0005783">
    <property type="term" value="C:endoplasmic reticulum"/>
    <property type="evidence" value="ECO:0007669"/>
    <property type="project" value="TreeGrafter"/>
</dbReference>
<sequence>MPMRHAQRQHIISSIERLLYQLYTISFFLSPFLLPFLCRTIFQFQFARPRDIDPRLSLRFWFILILLFNLSSIWAHAFQGPTMGRSVILDFVGTARPPTKLQLLSIDFAIVVLNMVLTTIAYETSVQAAMPADTPDPLLPLPPSMPATPILFDEDAPKTDLQIEPQYIIDLHLRHIIHRLRNPAPPPAERDASAEDLLPLPNTTPFQLSNSLRLLMQIRARVRTRAQNETETRRGQGGEAGDNRTIPGGLDST</sequence>
<organism evidence="4 5">
    <name type="scientific">Phlebiopsis gigantea (strain 11061_1 CR5-6)</name>
    <name type="common">White-rot fungus</name>
    <name type="synonym">Peniophora gigantea</name>
    <dbReference type="NCBI Taxonomy" id="745531"/>
    <lineage>
        <taxon>Eukaryota</taxon>
        <taxon>Fungi</taxon>
        <taxon>Dikarya</taxon>
        <taxon>Basidiomycota</taxon>
        <taxon>Agaricomycotina</taxon>
        <taxon>Agaricomycetes</taxon>
        <taxon>Polyporales</taxon>
        <taxon>Phanerochaetaceae</taxon>
        <taxon>Phlebiopsis</taxon>
    </lineage>
</organism>
<feature type="region of interest" description="Disordered" evidence="1">
    <location>
        <begin position="223"/>
        <end position="253"/>
    </location>
</feature>
<keyword evidence="2" id="KW-0812">Transmembrane</keyword>
<dbReference type="PANTHER" id="PTHR39405">
    <property type="entry name" value="DSC E3 UBIQUITIN LIGASE COMPLEX SUBUNIT 4"/>
    <property type="match status" value="1"/>
</dbReference>
<accession>A0A0C3RUU6</accession>
<feature type="compositionally biased region" description="Basic and acidic residues" evidence="1">
    <location>
        <begin position="226"/>
        <end position="236"/>
    </location>
</feature>
<reference evidence="4 5" key="1">
    <citation type="journal article" date="2014" name="PLoS Genet.">
        <title>Analysis of the Phlebiopsis gigantea genome, transcriptome and secretome provides insight into its pioneer colonization strategies of wood.</title>
        <authorList>
            <person name="Hori C."/>
            <person name="Ishida T."/>
            <person name="Igarashi K."/>
            <person name="Samejima M."/>
            <person name="Suzuki H."/>
            <person name="Master E."/>
            <person name="Ferreira P."/>
            <person name="Ruiz-Duenas F.J."/>
            <person name="Held B."/>
            <person name="Canessa P."/>
            <person name="Larrondo L.F."/>
            <person name="Schmoll M."/>
            <person name="Druzhinina I.S."/>
            <person name="Kubicek C.P."/>
            <person name="Gaskell J.A."/>
            <person name="Kersten P."/>
            <person name="St John F."/>
            <person name="Glasner J."/>
            <person name="Sabat G."/>
            <person name="Splinter BonDurant S."/>
            <person name="Syed K."/>
            <person name="Yadav J."/>
            <person name="Mgbeahuruike A.C."/>
            <person name="Kovalchuk A."/>
            <person name="Asiegbu F.O."/>
            <person name="Lackner G."/>
            <person name="Hoffmeister D."/>
            <person name="Rencoret J."/>
            <person name="Gutierrez A."/>
            <person name="Sun H."/>
            <person name="Lindquist E."/>
            <person name="Barry K."/>
            <person name="Riley R."/>
            <person name="Grigoriev I.V."/>
            <person name="Henrissat B."/>
            <person name="Kues U."/>
            <person name="Berka R.M."/>
            <person name="Martinez A.T."/>
            <person name="Covert S.F."/>
            <person name="Blanchette R.A."/>
            <person name="Cullen D."/>
        </authorList>
    </citation>
    <scope>NUCLEOTIDE SEQUENCE [LARGE SCALE GENOMIC DNA]</scope>
    <source>
        <strain evidence="4 5">11061_1 CR5-6</strain>
    </source>
</reference>
<dbReference type="Pfam" id="PF08508">
    <property type="entry name" value="DUF1746"/>
    <property type="match status" value="1"/>
</dbReference>
<keyword evidence="5" id="KW-1185">Reference proteome</keyword>
<feature type="transmembrane region" description="Helical" evidence="2">
    <location>
        <begin position="58"/>
        <end position="77"/>
    </location>
</feature>
<proteinExistence type="predicted"/>
<evidence type="ECO:0000256" key="2">
    <source>
        <dbReference type="SAM" id="Phobius"/>
    </source>
</evidence>
<dbReference type="GO" id="GO:0032933">
    <property type="term" value="P:SREBP signaling pathway"/>
    <property type="evidence" value="ECO:0007669"/>
    <property type="project" value="InterPro"/>
</dbReference>
<dbReference type="PANTHER" id="PTHR39405:SF1">
    <property type="entry name" value="DSC E3 UBIQUITIN LIGASE COMPLEX SUBUNIT 4"/>
    <property type="match status" value="1"/>
</dbReference>
<dbReference type="Proteomes" id="UP000053257">
    <property type="component" value="Unassembled WGS sequence"/>
</dbReference>
<dbReference type="OrthoDB" id="5428737at2759"/>
<dbReference type="HOGENOM" id="CLU_094671_0_0_1"/>
<dbReference type="GO" id="GO:0044695">
    <property type="term" value="C:Dsc E3 ubiquitin ligase complex"/>
    <property type="evidence" value="ECO:0007669"/>
    <property type="project" value="InterPro"/>
</dbReference>
<name>A0A0C3RUU6_PHLG1</name>
<keyword evidence="2" id="KW-0472">Membrane</keyword>
<evidence type="ECO:0000259" key="3">
    <source>
        <dbReference type="Pfam" id="PF08508"/>
    </source>
</evidence>
<evidence type="ECO:0000313" key="4">
    <source>
        <dbReference type="EMBL" id="KIP04866.1"/>
    </source>
</evidence>
<gene>
    <name evidence="4" type="ORF">PHLGIDRAFT_31161</name>
</gene>
<dbReference type="InterPro" id="IPR038967">
    <property type="entry name" value="Dsc4-like"/>
</dbReference>
<dbReference type="InterPro" id="IPR013715">
    <property type="entry name" value="DUF1746"/>
</dbReference>
<feature type="transmembrane region" description="Helical" evidence="2">
    <location>
        <begin position="20"/>
        <end position="38"/>
    </location>
</feature>
<keyword evidence="2" id="KW-1133">Transmembrane helix</keyword>
<feature type="domain" description="DUF1746" evidence="3">
    <location>
        <begin position="15"/>
        <end position="116"/>
    </location>
</feature>
<evidence type="ECO:0000256" key="1">
    <source>
        <dbReference type="SAM" id="MobiDB-lite"/>
    </source>
</evidence>
<protein>
    <recommendedName>
        <fullName evidence="3">DUF1746 domain-containing protein</fullName>
    </recommendedName>
</protein>
<dbReference type="AlphaFoldDB" id="A0A0C3RUU6"/>
<evidence type="ECO:0000313" key="5">
    <source>
        <dbReference type="Proteomes" id="UP000053257"/>
    </source>
</evidence>